<accession>A0AAD4AI01</accession>
<evidence type="ECO:0000313" key="1">
    <source>
        <dbReference type="EMBL" id="KAF7770041.1"/>
    </source>
</evidence>
<protein>
    <submittedName>
        <fullName evidence="1">Uncharacterized protein</fullName>
    </submittedName>
</protein>
<comment type="caution">
    <text evidence="1">The sequence shown here is derived from an EMBL/GenBank/DDBJ whole genome shotgun (WGS) entry which is preliminary data.</text>
</comment>
<dbReference type="AlphaFoldDB" id="A0AAD4AI01"/>
<reference evidence="1" key="1">
    <citation type="journal article" date="2012" name="J. Bacteriol.">
        <title>Genome sequences of type strains of seven species of the marine bacterium Pseudoalteromonas.</title>
        <authorList>
            <person name="Xie B.B."/>
            <person name="Shu Y.L."/>
            <person name="Qin Q.L."/>
            <person name="Rong J.C."/>
            <person name="Zhang X.Y."/>
            <person name="Chen X.L."/>
            <person name="Shi M."/>
            <person name="He H.L."/>
            <person name="Zhou B.C."/>
            <person name="Zhang Y.Z."/>
        </authorList>
    </citation>
    <scope>NUCLEOTIDE SEQUENCE</scope>
    <source>
        <strain evidence="1">DSM 8771</strain>
    </source>
</reference>
<proteinExistence type="predicted"/>
<reference evidence="1" key="2">
    <citation type="submission" date="2015-03" db="EMBL/GenBank/DDBJ databases">
        <title>Genome sequence of Pseudoalteromonas citrea.</title>
        <authorList>
            <person name="Xie B.-B."/>
            <person name="Rong J.-C."/>
            <person name="Qin Q.-L."/>
            <person name="Zhang Y.-Z."/>
        </authorList>
    </citation>
    <scope>NUCLEOTIDE SEQUENCE</scope>
    <source>
        <strain evidence="1">DSM 8771</strain>
    </source>
</reference>
<gene>
    <name evidence="1" type="ORF">PCIT_a2989</name>
</gene>
<dbReference type="EMBL" id="AHBZ03000021">
    <property type="protein sequence ID" value="KAF7770041.1"/>
    <property type="molecule type" value="Genomic_DNA"/>
</dbReference>
<sequence length="63" mass="7172">MAFVSAFLFNFTHSIANTFANHCAYSVIQCDDARYFHPPKGVSVTHTRYEHNLSLNTLTLHTL</sequence>
<dbReference type="Proteomes" id="UP000016487">
    <property type="component" value="Unassembled WGS sequence"/>
</dbReference>
<evidence type="ECO:0000313" key="2">
    <source>
        <dbReference type="Proteomes" id="UP000016487"/>
    </source>
</evidence>
<organism evidence="1 2">
    <name type="scientific">Pseudoalteromonas citrea</name>
    <dbReference type="NCBI Taxonomy" id="43655"/>
    <lineage>
        <taxon>Bacteria</taxon>
        <taxon>Pseudomonadati</taxon>
        <taxon>Pseudomonadota</taxon>
        <taxon>Gammaproteobacteria</taxon>
        <taxon>Alteromonadales</taxon>
        <taxon>Pseudoalteromonadaceae</taxon>
        <taxon>Pseudoalteromonas</taxon>
    </lineage>
</organism>
<name>A0AAD4AI01_9GAMM</name>